<organism evidence="4 5">
    <name type="scientific">Rhodovulum imhoffii</name>
    <dbReference type="NCBI Taxonomy" id="365340"/>
    <lineage>
        <taxon>Bacteria</taxon>
        <taxon>Pseudomonadati</taxon>
        <taxon>Pseudomonadota</taxon>
        <taxon>Alphaproteobacteria</taxon>
        <taxon>Rhodobacterales</taxon>
        <taxon>Paracoccaceae</taxon>
        <taxon>Rhodovulum</taxon>
    </lineage>
</organism>
<keyword evidence="5" id="KW-1185">Reference proteome</keyword>
<dbReference type="InterPro" id="IPR009003">
    <property type="entry name" value="Peptidase_S1_PA"/>
</dbReference>
<feature type="signal peptide" evidence="2">
    <location>
        <begin position="1"/>
        <end position="19"/>
    </location>
</feature>
<dbReference type="SUPFAM" id="SSF47090">
    <property type="entry name" value="PGBD-like"/>
    <property type="match status" value="1"/>
</dbReference>
<dbReference type="InterPro" id="IPR036365">
    <property type="entry name" value="PGBD-like_sf"/>
</dbReference>
<gene>
    <name evidence="4" type="ORF">C8N32_11223</name>
</gene>
<dbReference type="OrthoDB" id="6810892at2"/>
<evidence type="ECO:0000313" key="5">
    <source>
        <dbReference type="Proteomes" id="UP000243859"/>
    </source>
</evidence>
<evidence type="ECO:0000256" key="1">
    <source>
        <dbReference type="SAM" id="MobiDB-lite"/>
    </source>
</evidence>
<reference evidence="4 5" key="1">
    <citation type="submission" date="2018-04" db="EMBL/GenBank/DDBJ databases">
        <title>Genomic Encyclopedia of Archaeal and Bacterial Type Strains, Phase II (KMG-II): from individual species to whole genera.</title>
        <authorList>
            <person name="Goeker M."/>
        </authorList>
    </citation>
    <scope>NUCLEOTIDE SEQUENCE [LARGE SCALE GENOMIC DNA]</scope>
    <source>
        <strain evidence="4 5">DSM 18064</strain>
    </source>
</reference>
<dbReference type="EMBL" id="QAAA01000012">
    <property type="protein sequence ID" value="PTN01514.1"/>
    <property type="molecule type" value="Genomic_DNA"/>
</dbReference>
<protein>
    <submittedName>
        <fullName evidence="4">Putative peptidoglycan binding protein</fullName>
    </submittedName>
</protein>
<feature type="region of interest" description="Disordered" evidence="1">
    <location>
        <begin position="108"/>
        <end position="131"/>
    </location>
</feature>
<dbReference type="SUPFAM" id="SSF50494">
    <property type="entry name" value="Trypsin-like serine proteases"/>
    <property type="match status" value="1"/>
</dbReference>
<dbReference type="InterPro" id="IPR036366">
    <property type="entry name" value="PGBDSf"/>
</dbReference>
<dbReference type="Gene3D" id="2.40.10.120">
    <property type="match status" value="1"/>
</dbReference>
<comment type="caution">
    <text evidence="4">The sequence shown here is derived from an EMBL/GenBank/DDBJ whole genome shotgun (WGS) entry which is preliminary data.</text>
</comment>
<dbReference type="Pfam" id="PF13365">
    <property type="entry name" value="Trypsin_2"/>
    <property type="match status" value="1"/>
</dbReference>
<name>A0A2T5BQQ7_9RHOB</name>
<feature type="domain" description="Peptidoglycan binding-like" evidence="3">
    <location>
        <begin position="141"/>
        <end position="195"/>
    </location>
</feature>
<dbReference type="InterPro" id="IPR002477">
    <property type="entry name" value="Peptidoglycan-bd-like"/>
</dbReference>
<evidence type="ECO:0000259" key="3">
    <source>
        <dbReference type="Pfam" id="PF01471"/>
    </source>
</evidence>
<dbReference type="Gene3D" id="1.10.101.10">
    <property type="entry name" value="PGBD-like superfamily/PGBD"/>
    <property type="match status" value="1"/>
</dbReference>
<dbReference type="AlphaFoldDB" id="A0A2T5BQQ7"/>
<evidence type="ECO:0000313" key="4">
    <source>
        <dbReference type="EMBL" id="PTN01514.1"/>
    </source>
</evidence>
<evidence type="ECO:0000256" key="2">
    <source>
        <dbReference type="SAM" id="SignalP"/>
    </source>
</evidence>
<proteinExistence type="predicted"/>
<sequence length="564" mass="59967">MTRLIAAAMLYVLAALAAAAQQSAWVQIEAHPTLRQAEDAARAYAGQFGDVNAFDLGAGWYAIALGPYSAEGARTRLRELRRERAIPPDSFVADGTRYHQQVWPAGGAALTAPAPQPPALRPAAEETAAEAHSAERALDRAARENVQKALQWEGHYTGTVDGSFGPGTRNAMAGWQRESGHDPTGILTSAQRTALLDGYRATLDRLGMATVEDLRAGIRIDLPAGLVAFDRHELPFAHYTAKDGGALRVLLISQPGDRDTLAGLYNILQTLEIVPMHGARELNRDFFILTGQDKDIHAYIYARAQDSAVKGFALVWPTGDAALMTRVAQMMRDSFTPLPGVLEDSTDTVPETQSIDLMAGLEIRRPALTRSGFYVDDAGSVLTTPDGLDQCSRVTIGEEQEATLTAIDMRLGLALLKPRTPISPIAYARFRETPLRLNSEVAVAGFSYGHVLGLPALTYGELADTRGLDGDTALRRLAISTLPGDVGGPVLDGSGTVLGVLLASPGGTRRLPPDVGFAASAESVAKFLQTGGLAAAFTAPGPSLVPEDIAAHAADFTVQVSCWN</sequence>
<feature type="chain" id="PRO_5015493077" evidence="2">
    <location>
        <begin position="20"/>
        <end position="564"/>
    </location>
</feature>
<keyword evidence="2" id="KW-0732">Signal</keyword>
<dbReference type="RefSeq" id="WP_107892914.1">
    <property type="nucleotide sequence ID" value="NZ_NHSI01000048.1"/>
</dbReference>
<dbReference type="Proteomes" id="UP000243859">
    <property type="component" value="Unassembled WGS sequence"/>
</dbReference>
<dbReference type="Pfam" id="PF01471">
    <property type="entry name" value="PG_binding_1"/>
    <property type="match status" value="1"/>
</dbReference>
<accession>A0A2T5BQQ7</accession>